<dbReference type="GO" id="GO:0005743">
    <property type="term" value="C:mitochondrial inner membrane"/>
    <property type="evidence" value="ECO:0007669"/>
    <property type="project" value="UniProtKB-SubCell"/>
</dbReference>
<evidence type="ECO:0000256" key="18">
    <source>
        <dbReference type="ARBA" id="ARBA00048040"/>
    </source>
</evidence>
<evidence type="ECO:0000313" key="21">
    <source>
        <dbReference type="EMBL" id="JAP66782.1"/>
    </source>
</evidence>
<keyword evidence="16" id="KW-1015">Disulfide bond</keyword>
<dbReference type="InterPro" id="IPR022812">
    <property type="entry name" value="Dynamin"/>
</dbReference>
<dbReference type="PANTHER" id="PTHR11566">
    <property type="entry name" value="DYNAMIN"/>
    <property type="match status" value="1"/>
</dbReference>
<keyword evidence="13" id="KW-0496">Mitochondrion</keyword>
<dbReference type="InterPro" id="IPR027417">
    <property type="entry name" value="P-loop_NTPase"/>
</dbReference>
<dbReference type="CDD" id="cd08771">
    <property type="entry name" value="DLP_1"/>
    <property type="match status" value="1"/>
</dbReference>
<keyword evidence="6" id="KW-0547">Nucleotide-binding</keyword>
<proteinExistence type="evidence at transcript level"/>
<dbReference type="InterPro" id="IPR045817">
    <property type="entry name" value="OPA1_C"/>
</dbReference>
<dbReference type="GO" id="GO:0006897">
    <property type="term" value="P:endocytosis"/>
    <property type="evidence" value="ECO:0007669"/>
    <property type="project" value="TreeGrafter"/>
</dbReference>
<feature type="domain" description="Dynamin-type G" evidence="20">
    <location>
        <begin position="274"/>
        <end position="550"/>
    </location>
</feature>
<dbReference type="AlphaFoldDB" id="A0A131XK89"/>
<evidence type="ECO:0000256" key="19">
    <source>
        <dbReference type="SAM" id="Coils"/>
    </source>
</evidence>
<dbReference type="GO" id="GO:0008053">
    <property type="term" value="P:mitochondrial fusion"/>
    <property type="evidence" value="ECO:0007669"/>
    <property type="project" value="TreeGrafter"/>
</dbReference>
<keyword evidence="11 19" id="KW-0175">Coiled coil</keyword>
<dbReference type="GO" id="GO:0006915">
    <property type="term" value="P:apoptotic process"/>
    <property type="evidence" value="ECO:0007669"/>
    <property type="project" value="UniProtKB-KW"/>
</dbReference>
<dbReference type="PRINTS" id="PR00195">
    <property type="entry name" value="DYNAMIN"/>
</dbReference>
<sequence length="951" mass="109304">MSQHRALAVVRGAFGYSLQKWSSSPRLKACHQHRRHHTLGPHSRHHRLRLYASTTNLQSARNIALVARILRGVLKVRYIVLGSAVAGGAHVSKKYEEFKDNLPDFGWIKDSLPDRDSMERFRASLADMKDRLGIPEKGLFRTGANAAASGLASIGEWLQGVKFESSPSVVRNGLDDFATALAVAPLFSSQQQEEERRQNERERMQKLQDELIQVQMKYQKEIERLEKENRELRRQVMLKSEQGVSRRKIKKSLIDLYSEVLDELSDYDSSYNVQDHLPRVVVVGDQSAGKTSVLEMVAQARIFPRGAGEMMTRAPVKVTLSEGPYHIAKFKDSSREFDLTKETELSDLRREVELRMKNSVRGGKTISTDVISMTVKGPGLQRMVLVDLPGIISTATTEMAEGTKDAIREMTNLYMSNPNAIILCIQDGSVDAERSIVTDLVSQVDPNGRRTIFVLTKVDLAEQNMANPTRIRKILDGKLFPMKALGYFAVVTGKGSAEDSITAIKAYEEAFFRNSKLCRDGILNMSQCTTQSLSFAVSDCFWKMVRESVEQQADAFKAQRFNLETEWKNSFPRMRELDRDELFERSRGELLDEVVNLSQLSPKHWEEVLSRNLWDCMCSYVVDSIYLPAAQTGTAGNFNTAVDIRLKLWAEQLLPSQSVDVGWETLRDEFNALLQKRKAAKDHDPLFDRLKEAVVKEVLNRHEWEDKAVDMLRMIQLNALEDRVVHDKHQWDQAVRFLETTLQQRLQAAEARVRDMVGPGVKEQWLYWASPTEEQRQRAVVKSELERLLNHEFLQKHGPVLTQEELTTVRKNVQAHDVDVDYKFIRDTWEPLYRLHFLRRSLAKANECRKGYYLYHQGLDSDLECHDVVLFWRVQRMMHTTANVLRQQVMNREARRLEKGVKEVLEDFSQDSEKKVELLTGRRVELAEELKKVRHIQEKLEEFVSALNAEK</sequence>
<dbReference type="FunFam" id="3.40.50.300:FF:000171">
    <property type="entry name" value="Dynamin-like 120 kDa protein, mitochondrial"/>
    <property type="match status" value="1"/>
</dbReference>
<dbReference type="GO" id="GO:0000266">
    <property type="term" value="P:mitochondrial fission"/>
    <property type="evidence" value="ECO:0007669"/>
    <property type="project" value="TreeGrafter"/>
</dbReference>
<keyword evidence="9" id="KW-0809">Transit peptide</keyword>
<dbReference type="SMART" id="SM00053">
    <property type="entry name" value="DYNc"/>
    <property type="match status" value="1"/>
</dbReference>
<evidence type="ECO:0000256" key="12">
    <source>
        <dbReference type="ARBA" id="ARBA00023121"/>
    </source>
</evidence>
<protein>
    <recommendedName>
        <fullName evidence="17">Dynamin-like GTPase OPA1, mitochondrial</fullName>
        <ecNumber evidence="3">3.6.5.5</ecNumber>
    </recommendedName>
</protein>
<comment type="catalytic activity">
    <reaction evidence="18">
        <text>GTP + H2O = GDP + phosphate + H(+)</text>
        <dbReference type="Rhea" id="RHEA:19669"/>
        <dbReference type="ChEBI" id="CHEBI:15377"/>
        <dbReference type="ChEBI" id="CHEBI:15378"/>
        <dbReference type="ChEBI" id="CHEBI:37565"/>
        <dbReference type="ChEBI" id="CHEBI:43474"/>
        <dbReference type="ChEBI" id="CHEBI:58189"/>
        <dbReference type="EC" id="3.6.5.5"/>
    </reaction>
</comment>
<keyword evidence="12" id="KW-0446">Lipid-binding</keyword>
<evidence type="ECO:0000256" key="6">
    <source>
        <dbReference type="ARBA" id="ARBA00022741"/>
    </source>
</evidence>
<dbReference type="InterPro" id="IPR030381">
    <property type="entry name" value="G_DYNAMIN_dom"/>
</dbReference>
<evidence type="ECO:0000256" key="10">
    <source>
        <dbReference type="ARBA" id="ARBA00022989"/>
    </source>
</evidence>
<evidence type="ECO:0000256" key="3">
    <source>
        <dbReference type="ARBA" id="ARBA00011980"/>
    </source>
</evidence>
<keyword evidence="14" id="KW-0342">GTP-binding</keyword>
<dbReference type="GO" id="GO:0005874">
    <property type="term" value="C:microtubule"/>
    <property type="evidence" value="ECO:0007669"/>
    <property type="project" value="TreeGrafter"/>
</dbReference>
<feature type="coiled-coil region" evidence="19">
    <location>
        <begin position="190"/>
        <end position="242"/>
    </location>
</feature>
<dbReference type="GO" id="GO:0048312">
    <property type="term" value="P:intracellular distribution of mitochondria"/>
    <property type="evidence" value="ECO:0007669"/>
    <property type="project" value="TreeGrafter"/>
</dbReference>
<evidence type="ECO:0000256" key="5">
    <source>
        <dbReference type="ARBA" id="ARBA00022703"/>
    </source>
</evidence>
<evidence type="ECO:0000256" key="4">
    <source>
        <dbReference type="ARBA" id="ARBA00022692"/>
    </source>
</evidence>
<organism evidence="21">
    <name type="scientific">Hyalomma excavatum</name>
    <dbReference type="NCBI Taxonomy" id="257692"/>
    <lineage>
        <taxon>Eukaryota</taxon>
        <taxon>Metazoa</taxon>
        <taxon>Ecdysozoa</taxon>
        <taxon>Arthropoda</taxon>
        <taxon>Chelicerata</taxon>
        <taxon>Arachnida</taxon>
        <taxon>Acari</taxon>
        <taxon>Parasitiformes</taxon>
        <taxon>Ixodida</taxon>
        <taxon>Ixodoidea</taxon>
        <taxon>Ixodidae</taxon>
        <taxon>Hyalomminae</taxon>
        <taxon>Hyalomma</taxon>
    </lineage>
</organism>
<evidence type="ECO:0000256" key="11">
    <source>
        <dbReference type="ARBA" id="ARBA00023054"/>
    </source>
</evidence>
<evidence type="ECO:0000256" key="8">
    <source>
        <dbReference type="ARBA" id="ARBA00022801"/>
    </source>
</evidence>
<keyword evidence="7" id="KW-0999">Mitochondrion inner membrane</keyword>
<dbReference type="GO" id="GO:0008017">
    <property type="term" value="F:microtubule binding"/>
    <property type="evidence" value="ECO:0007669"/>
    <property type="project" value="TreeGrafter"/>
</dbReference>
<dbReference type="PROSITE" id="PS51718">
    <property type="entry name" value="G_DYNAMIN_2"/>
    <property type="match status" value="1"/>
</dbReference>
<keyword evidence="8" id="KW-0378">Hydrolase</keyword>
<evidence type="ECO:0000256" key="15">
    <source>
        <dbReference type="ARBA" id="ARBA00023136"/>
    </source>
</evidence>
<evidence type="ECO:0000256" key="14">
    <source>
        <dbReference type="ARBA" id="ARBA00023134"/>
    </source>
</evidence>
<evidence type="ECO:0000256" key="13">
    <source>
        <dbReference type="ARBA" id="ARBA00023128"/>
    </source>
</evidence>
<keyword evidence="5" id="KW-0053">Apoptosis</keyword>
<evidence type="ECO:0000256" key="2">
    <source>
        <dbReference type="ARBA" id="ARBA00004569"/>
    </source>
</evidence>
<evidence type="ECO:0000256" key="9">
    <source>
        <dbReference type="ARBA" id="ARBA00022946"/>
    </source>
</evidence>
<evidence type="ECO:0000256" key="16">
    <source>
        <dbReference type="ARBA" id="ARBA00023157"/>
    </source>
</evidence>
<dbReference type="EC" id="3.6.5.5" evidence="3"/>
<evidence type="ECO:0000256" key="7">
    <source>
        <dbReference type="ARBA" id="ARBA00022792"/>
    </source>
</evidence>
<dbReference type="GO" id="GO:0003924">
    <property type="term" value="F:GTPase activity"/>
    <property type="evidence" value="ECO:0007669"/>
    <property type="project" value="InterPro"/>
</dbReference>
<comment type="subcellular location">
    <subcellularLocation>
        <location evidence="1">Mitochondrion inner membrane</location>
        <topology evidence="1">Single-pass membrane protein</topology>
    </subcellularLocation>
    <subcellularLocation>
        <location evidence="2">Mitochondrion intermembrane space</location>
    </subcellularLocation>
</comment>
<keyword evidence="15" id="KW-0472">Membrane</keyword>
<evidence type="ECO:0000259" key="20">
    <source>
        <dbReference type="PROSITE" id="PS51718"/>
    </source>
</evidence>
<dbReference type="EMBL" id="GEFH01001799">
    <property type="protein sequence ID" value="JAP66782.1"/>
    <property type="molecule type" value="mRNA"/>
</dbReference>
<dbReference type="PANTHER" id="PTHR11566:SF67">
    <property type="entry name" value="DYNAMIN-LIKE 120 KDA PROTEIN, MITOCHONDRIAL"/>
    <property type="match status" value="1"/>
</dbReference>
<reference evidence="21" key="1">
    <citation type="journal article" date="2017" name="Ticks Tick Borne Dis.">
        <title>An insight into the sialome of Hyalomma excavatum.</title>
        <authorList>
            <person name="Ribeiro J.M."/>
            <person name="Slovak M."/>
            <person name="Francischetti I.M."/>
        </authorList>
    </citation>
    <scope>NUCLEOTIDE SEQUENCE</scope>
    <source>
        <strain evidence="21">Samish</strain>
        <tissue evidence="21">Salivary glands</tissue>
    </source>
</reference>
<accession>A0A131XK89</accession>
<dbReference type="Pfam" id="PF19434">
    <property type="entry name" value="OPA1_C"/>
    <property type="match status" value="1"/>
</dbReference>
<dbReference type="Pfam" id="PF00350">
    <property type="entry name" value="Dynamin_N"/>
    <property type="match status" value="1"/>
</dbReference>
<dbReference type="GO" id="GO:0016559">
    <property type="term" value="P:peroxisome fission"/>
    <property type="evidence" value="ECO:0007669"/>
    <property type="project" value="TreeGrafter"/>
</dbReference>
<name>A0A131XK89_9ACAR</name>
<evidence type="ECO:0000256" key="1">
    <source>
        <dbReference type="ARBA" id="ARBA00004434"/>
    </source>
</evidence>
<dbReference type="GO" id="GO:0008289">
    <property type="term" value="F:lipid binding"/>
    <property type="evidence" value="ECO:0007669"/>
    <property type="project" value="UniProtKB-KW"/>
</dbReference>
<keyword evidence="4" id="KW-0812">Transmembrane</keyword>
<dbReference type="Gene3D" id="3.40.50.300">
    <property type="entry name" value="P-loop containing nucleotide triphosphate hydrolases"/>
    <property type="match status" value="1"/>
</dbReference>
<dbReference type="GO" id="GO:0005758">
    <property type="term" value="C:mitochondrial intermembrane space"/>
    <property type="evidence" value="ECO:0007669"/>
    <property type="project" value="UniProtKB-SubCell"/>
</dbReference>
<dbReference type="InterPro" id="IPR045063">
    <property type="entry name" value="Dynamin_N"/>
</dbReference>
<dbReference type="SUPFAM" id="SSF52540">
    <property type="entry name" value="P-loop containing nucleoside triphosphate hydrolases"/>
    <property type="match status" value="1"/>
</dbReference>
<dbReference type="InterPro" id="IPR001401">
    <property type="entry name" value="Dynamin_GTPase"/>
</dbReference>
<evidence type="ECO:0000256" key="17">
    <source>
        <dbReference type="ARBA" id="ARBA00044791"/>
    </source>
</evidence>
<dbReference type="GO" id="GO:0005525">
    <property type="term" value="F:GTP binding"/>
    <property type="evidence" value="ECO:0007669"/>
    <property type="project" value="UniProtKB-KW"/>
</dbReference>
<keyword evidence="10" id="KW-1133">Transmembrane helix</keyword>